<sequence>MKFIGIILLLLTSIFLIACSANQASNNINNSEIKELGKKYGGVYIFNKKFYEEIEKREKERSLYMKDFFKNNKRNFKRDDLAIMDKKLPQILSNGKLYYTDKGDYSRKFKKQPKIAQGYSNRVKEFIGQENFNKYPPSINTEYFYINDNDEAVPITMGVSYSYKVTNYGLFGDEGRGFRLKDTETRYVIDNNKFYLEK</sequence>
<evidence type="ECO:0000313" key="2">
    <source>
        <dbReference type="EMBL" id="QPH98346.1"/>
    </source>
</evidence>
<evidence type="ECO:0000256" key="1">
    <source>
        <dbReference type="SAM" id="SignalP"/>
    </source>
</evidence>
<protein>
    <submittedName>
        <fullName evidence="2">tRNA 2-selenouridine synthase</fullName>
    </submittedName>
</protein>
<dbReference type="AlphaFoldDB" id="A0A7S9RUW1"/>
<feature type="signal peptide" evidence="1">
    <location>
        <begin position="1"/>
        <end position="23"/>
    </location>
</feature>
<keyword evidence="1" id="KW-0732">Signal</keyword>
<evidence type="ECO:0000313" key="3">
    <source>
        <dbReference type="Proteomes" id="UP000594571"/>
    </source>
</evidence>
<feature type="chain" id="PRO_5032768173" evidence="1">
    <location>
        <begin position="24"/>
        <end position="198"/>
    </location>
</feature>
<dbReference type="PROSITE" id="PS51257">
    <property type="entry name" value="PROKAR_LIPOPROTEIN"/>
    <property type="match status" value="1"/>
</dbReference>
<reference evidence="2 3" key="1">
    <citation type="journal article" date="2018" name="Emerg. Microbes Infect.">
        <title>Genomic analysis of oral Campylobacter concisus strains identified a potential bacterial molecular marker associated with active Crohn's disease.</title>
        <authorList>
            <person name="Liu F."/>
            <person name="Ma R."/>
            <person name="Tay C.Y.A."/>
            <person name="Octavia S."/>
            <person name="Lan R."/>
            <person name="Chung H.K.L."/>
            <person name="Riordan S.M."/>
            <person name="Grimm M.C."/>
            <person name="Leong R.W."/>
            <person name="Tanaka M.M."/>
            <person name="Connor S."/>
            <person name="Zhang L."/>
        </authorList>
    </citation>
    <scope>NUCLEOTIDE SEQUENCE [LARGE SCALE GENOMIC DNA]</scope>
    <source>
        <strain evidence="2 3">H16O-S1</strain>
    </source>
</reference>
<organism evidence="2 3">
    <name type="scientific">Campylobacter concisus</name>
    <dbReference type="NCBI Taxonomy" id="199"/>
    <lineage>
        <taxon>Bacteria</taxon>
        <taxon>Pseudomonadati</taxon>
        <taxon>Campylobacterota</taxon>
        <taxon>Epsilonproteobacteria</taxon>
        <taxon>Campylobacterales</taxon>
        <taxon>Campylobacteraceae</taxon>
        <taxon>Campylobacter</taxon>
    </lineage>
</organism>
<gene>
    <name evidence="2" type="ORF">CVS89_08840</name>
</gene>
<proteinExistence type="predicted"/>
<dbReference type="Proteomes" id="UP000594571">
    <property type="component" value="Chromosome"/>
</dbReference>
<dbReference type="RefSeq" id="WP_107797519.1">
    <property type="nucleotide sequence ID" value="NZ_CABPTT010000003.1"/>
</dbReference>
<accession>A0A7S9RUW1</accession>
<dbReference type="EMBL" id="CP049263">
    <property type="protein sequence ID" value="QPH98346.1"/>
    <property type="molecule type" value="Genomic_DNA"/>
</dbReference>
<name>A0A7S9RUW1_9BACT</name>
<reference evidence="2 3" key="2">
    <citation type="journal article" date="2020" name="Microb. Genom.">
        <title>Analysis of complete Campylobacter concisus genomes identifies genomospecies features, secretion systems and novel plasmids and their association with severe ulcerative colitis.</title>
        <authorList>
            <person name="Liu F."/>
            <person name="Chen S."/>
            <person name="Luu L.D.W."/>
            <person name="Lee S.A."/>
            <person name="Tay A.C.Y."/>
            <person name="Wu R."/>
            <person name="Riordan S.M."/>
            <person name="Lan R."/>
            <person name="Liu L."/>
            <person name="Zhang L."/>
        </authorList>
    </citation>
    <scope>NUCLEOTIDE SEQUENCE [LARGE SCALE GENOMIC DNA]</scope>
    <source>
        <strain evidence="2 3">H16O-S1</strain>
    </source>
</reference>